<sequence length="156" mass="16681">MSKKTHQSGSALIVSLIVLLLVTILGVSSMQSTTIQERMTGNTRQSHLSFHAAEAGVRAIESQLPLSPVDCNGFISSFFNDPQTIAVDSGQFVTPNANELPATFHSAYCGPMKKEFINLGSSLTNQAFSEIYTVVSVGSVGPVETRLISTFAIEVN</sequence>
<organism evidence="2 3">
    <name type="scientific">Nitrincola nitratireducens</name>
    <dbReference type="NCBI Taxonomy" id="1229521"/>
    <lineage>
        <taxon>Bacteria</taxon>
        <taxon>Pseudomonadati</taxon>
        <taxon>Pseudomonadota</taxon>
        <taxon>Gammaproteobacteria</taxon>
        <taxon>Oceanospirillales</taxon>
        <taxon>Oceanospirillaceae</taxon>
        <taxon>Nitrincola</taxon>
    </lineage>
</organism>
<protein>
    <submittedName>
        <fullName evidence="2">Tfp pilus assembly protein PilX</fullName>
    </submittedName>
</protein>
<dbReference type="AlphaFoldDB" id="W9UT03"/>
<dbReference type="EMBL" id="AONB01000014">
    <property type="protein sequence ID" value="EXJ10343.1"/>
    <property type="molecule type" value="Genomic_DNA"/>
</dbReference>
<evidence type="ECO:0000259" key="1">
    <source>
        <dbReference type="Pfam" id="PF14341"/>
    </source>
</evidence>
<dbReference type="Pfam" id="PF14341">
    <property type="entry name" value="PilX_N"/>
    <property type="match status" value="1"/>
</dbReference>
<dbReference type="STRING" id="1229521.D791_02671"/>
<keyword evidence="3" id="KW-1185">Reference proteome</keyword>
<dbReference type="OrthoDB" id="5298746at2"/>
<dbReference type="Proteomes" id="UP000019464">
    <property type="component" value="Unassembled WGS sequence"/>
</dbReference>
<proteinExistence type="predicted"/>
<gene>
    <name evidence="2" type="ORF">D791_02671</name>
</gene>
<comment type="caution">
    <text evidence="2">The sequence shown here is derived from an EMBL/GenBank/DDBJ whole genome shotgun (WGS) entry which is preliminary data.</text>
</comment>
<name>W9UT03_9GAMM</name>
<evidence type="ECO:0000313" key="2">
    <source>
        <dbReference type="EMBL" id="EXJ10343.1"/>
    </source>
</evidence>
<dbReference type="InterPro" id="IPR025746">
    <property type="entry name" value="PilX_N_dom"/>
</dbReference>
<feature type="domain" description="Type 4 fimbrial biogenesis protein PilX N-terminal" evidence="1">
    <location>
        <begin position="8"/>
        <end position="58"/>
    </location>
</feature>
<reference evidence="2 3" key="2">
    <citation type="journal article" date="2015" name="Syst. Appl. Microbiol.">
        <title>Nitrincola nitratireducens sp. nov. isolated from a haloalkaline crater lake.</title>
        <authorList>
            <person name="Singh A."/>
            <person name="Vaidya B."/>
            <person name="Tanuku N.R."/>
            <person name="Pinnaka A.K."/>
        </authorList>
    </citation>
    <scope>NUCLEOTIDE SEQUENCE [LARGE SCALE GENOMIC DNA]</scope>
    <source>
        <strain evidence="2 3">AK23</strain>
    </source>
</reference>
<reference evidence="3" key="1">
    <citation type="submission" date="2012-11" db="EMBL/GenBank/DDBJ databases">
        <authorList>
            <person name="Singh A."/>
            <person name="Pinnaka A.K."/>
            <person name="Vaidya B."/>
        </authorList>
    </citation>
    <scope>NUCLEOTIDE SEQUENCE [LARGE SCALE GENOMIC DNA]</scope>
    <source>
        <strain evidence="3">AK23</strain>
    </source>
</reference>
<evidence type="ECO:0000313" key="3">
    <source>
        <dbReference type="Proteomes" id="UP000019464"/>
    </source>
</evidence>
<accession>W9UT03</accession>
<dbReference type="RefSeq" id="WP_051514481.1">
    <property type="nucleotide sequence ID" value="NZ_AONB01000014.1"/>
</dbReference>